<dbReference type="AlphaFoldDB" id="A0A4C9HZH3"/>
<proteinExistence type="predicted"/>
<evidence type="ECO:0000313" key="1">
    <source>
        <dbReference type="EMBL" id="GDH64352.1"/>
    </source>
</evidence>
<reference evidence="1 2" key="1">
    <citation type="submission" date="2018-04" db="EMBL/GenBank/DDBJ databases">
        <title>Large scale genomics of bovine and human commensal E. coli to reveal the emerging process of EHEC.</title>
        <authorList>
            <person name="Arimizu Y."/>
            <person name="Ogura Y."/>
        </authorList>
    </citation>
    <scope>NUCLEOTIDE SEQUENCE [LARGE SCALE GENOMIC DNA]</scope>
    <source>
        <strain evidence="1 2">KK-P061</strain>
    </source>
</reference>
<protein>
    <submittedName>
        <fullName evidence="1">Uncharacterized protein</fullName>
    </submittedName>
</protein>
<dbReference type="RefSeq" id="WP_250220604.1">
    <property type="nucleotide sequence ID" value="NZ_BFXY01000162.1"/>
</dbReference>
<name>A0A4C9HZH3_ECOLX</name>
<evidence type="ECO:0000313" key="2">
    <source>
        <dbReference type="Proteomes" id="UP000303027"/>
    </source>
</evidence>
<accession>A0A4C9HZH3</accession>
<gene>
    <name evidence="1" type="ORF">BvCmsKKP061_05160</name>
</gene>
<dbReference type="EMBL" id="BFXY01000162">
    <property type="protein sequence ID" value="GDH64352.1"/>
    <property type="molecule type" value="Genomic_DNA"/>
</dbReference>
<comment type="caution">
    <text evidence="1">The sequence shown here is derived from an EMBL/GenBank/DDBJ whole genome shotgun (WGS) entry which is preliminary data.</text>
</comment>
<sequence>MNVYFNMSFGMRTVFCSASLKGSEYYFQELENGMSSYGDGDTYYLYKIYSRGLPAVKIYQYKNNAGFVKQFSTRFPGVENKLIDKEHAMPSFALLSRFNNYIDKVAVYNEEVQLLGPVLPCRITFLFSHKLSQEAIKIRDNEKNDLLLKQTDFKNRLIKRRTSWRCI</sequence>
<organism evidence="1 2">
    <name type="scientific">Escherichia coli</name>
    <dbReference type="NCBI Taxonomy" id="562"/>
    <lineage>
        <taxon>Bacteria</taxon>
        <taxon>Pseudomonadati</taxon>
        <taxon>Pseudomonadota</taxon>
        <taxon>Gammaproteobacteria</taxon>
        <taxon>Enterobacterales</taxon>
        <taxon>Enterobacteriaceae</taxon>
        <taxon>Escherichia</taxon>
    </lineage>
</organism>
<dbReference type="Proteomes" id="UP000303027">
    <property type="component" value="Unassembled WGS sequence"/>
</dbReference>